<dbReference type="InterPro" id="IPR036895">
    <property type="entry name" value="Uracil-DNA_glycosylase-like_sf"/>
</dbReference>
<dbReference type="OrthoDB" id="5290748at2"/>
<dbReference type="PANTHER" id="PTHR33693:SF1">
    <property type="entry name" value="TYPE-4 URACIL-DNA GLYCOSYLASE"/>
    <property type="match status" value="1"/>
</dbReference>
<dbReference type="SUPFAM" id="SSF52141">
    <property type="entry name" value="Uracil-DNA glycosylase-like"/>
    <property type="match status" value="1"/>
</dbReference>
<protein>
    <submittedName>
        <fullName evidence="10">Uracil-DNA glycosylase</fullName>
    </submittedName>
</protein>
<evidence type="ECO:0000313" key="11">
    <source>
        <dbReference type="Proteomes" id="UP000245916"/>
    </source>
</evidence>
<evidence type="ECO:0000256" key="3">
    <source>
        <dbReference type="ARBA" id="ARBA00022763"/>
    </source>
</evidence>
<dbReference type="Gene3D" id="3.40.470.10">
    <property type="entry name" value="Uracil-DNA glycosylase-like domain"/>
    <property type="match status" value="1"/>
</dbReference>
<keyword evidence="5" id="KW-0408">Iron</keyword>
<dbReference type="GO" id="GO:0097506">
    <property type="term" value="F:deaminated base DNA N-glycosylase activity"/>
    <property type="evidence" value="ECO:0007669"/>
    <property type="project" value="UniProtKB-ARBA"/>
</dbReference>
<dbReference type="CDD" id="cd10030">
    <property type="entry name" value="UDG-F4_TTUDGA_SPO1dp_like"/>
    <property type="match status" value="1"/>
</dbReference>
<sequence length="226" mass="24427">MQWWLEAGVDVMVDEAPRDWLRPEPKAPPPPAPAPSEAREERLPDQLDLFQAWLRDSGTLPFASPSAPRVCPSGDPASGLMIMVDMPATEDRRDGALLSGEAGRLFDRMMAAIGRDRGSLYLAALSCFRSPDGRFTSETGRQCATIARHHIGLAAPKALLLFGDACSKALLGLPMAKARGRWHEVATHAGPVKTLVTIPPSYLLDQPSAKALAWADLQMLAEGLKP</sequence>
<dbReference type="InterPro" id="IPR005122">
    <property type="entry name" value="Uracil-DNA_glycosylase-like"/>
</dbReference>
<evidence type="ECO:0000256" key="2">
    <source>
        <dbReference type="ARBA" id="ARBA00022723"/>
    </source>
</evidence>
<dbReference type="InterPro" id="IPR051536">
    <property type="entry name" value="UDG_Type-4/5"/>
</dbReference>
<dbReference type="RefSeq" id="WP_109272406.1">
    <property type="nucleotide sequence ID" value="NZ_QFFF01000002.1"/>
</dbReference>
<dbReference type="EMBL" id="QFFF01000002">
    <property type="protein sequence ID" value="PWG01345.1"/>
    <property type="molecule type" value="Genomic_DNA"/>
</dbReference>
<dbReference type="AlphaFoldDB" id="A0A2U2IZ29"/>
<keyword evidence="3" id="KW-0227">DNA damage</keyword>
<feature type="region of interest" description="Disordered" evidence="8">
    <location>
        <begin position="16"/>
        <end position="41"/>
    </location>
</feature>
<reference evidence="10 11" key="1">
    <citation type="submission" date="2018-05" db="EMBL/GenBank/DDBJ databases">
        <title>Genome of Sphingosinicella humi QZX222.</title>
        <authorList>
            <person name="Qiao Z."/>
            <person name="Wang G."/>
        </authorList>
    </citation>
    <scope>NUCLEOTIDE SEQUENCE [LARGE SCALE GENOMIC DNA]</scope>
    <source>
        <strain evidence="10 11">QZX222</strain>
    </source>
</reference>
<accession>A0A2U2IZ29</accession>
<evidence type="ECO:0000256" key="1">
    <source>
        <dbReference type="ARBA" id="ARBA00022485"/>
    </source>
</evidence>
<keyword evidence="2" id="KW-0479">Metal-binding</keyword>
<keyword evidence="4" id="KW-0378">Hydrolase</keyword>
<evidence type="ECO:0000256" key="4">
    <source>
        <dbReference type="ARBA" id="ARBA00022801"/>
    </source>
</evidence>
<feature type="domain" description="Uracil-DNA glycosylase-like" evidence="9">
    <location>
        <begin position="71"/>
        <end position="218"/>
    </location>
</feature>
<organism evidence="10 11">
    <name type="scientific">Allosphingosinicella humi</name>
    <dbReference type="NCBI Taxonomy" id="2068657"/>
    <lineage>
        <taxon>Bacteria</taxon>
        <taxon>Pseudomonadati</taxon>
        <taxon>Pseudomonadota</taxon>
        <taxon>Alphaproteobacteria</taxon>
        <taxon>Sphingomonadales</taxon>
        <taxon>Sphingomonadaceae</taxon>
        <taxon>Allosphingosinicella</taxon>
    </lineage>
</organism>
<dbReference type="GO" id="GO:0051539">
    <property type="term" value="F:4 iron, 4 sulfur cluster binding"/>
    <property type="evidence" value="ECO:0007669"/>
    <property type="project" value="UniProtKB-KW"/>
</dbReference>
<keyword evidence="7" id="KW-0234">DNA repair</keyword>
<dbReference type="Pfam" id="PF03167">
    <property type="entry name" value="UDG"/>
    <property type="match status" value="1"/>
</dbReference>
<evidence type="ECO:0000256" key="6">
    <source>
        <dbReference type="ARBA" id="ARBA00023014"/>
    </source>
</evidence>
<name>A0A2U2IZ29_9SPHN</name>
<dbReference type="Proteomes" id="UP000245916">
    <property type="component" value="Unassembled WGS sequence"/>
</dbReference>
<evidence type="ECO:0000259" key="9">
    <source>
        <dbReference type="SMART" id="SM00986"/>
    </source>
</evidence>
<evidence type="ECO:0000256" key="8">
    <source>
        <dbReference type="SAM" id="MobiDB-lite"/>
    </source>
</evidence>
<dbReference type="SMART" id="SM00986">
    <property type="entry name" value="UDG"/>
    <property type="match status" value="1"/>
</dbReference>
<keyword evidence="11" id="KW-1185">Reference proteome</keyword>
<feature type="compositionally biased region" description="Basic and acidic residues" evidence="8">
    <location>
        <begin position="16"/>
        <end position="25"/>
    </location>
</feature>
<dbReference type="PANTHER" id="PTHR33693">
    <property type="entry name" value="TYPE-5 URACIL-DNA GLYCOSYLASE"/>
    <property type="match status" value="1"/>
</dbReference>
<evidence type="ECO:0000256" key="7">
    <source>
        <dbReference type="ARBA" id="ARBA00023204"/>
    </source>
</evidence>
<keyword evidence="1" id="KW-0004">4Fe-4S</keyword>
<keyword evidence="6" id="KW-0411">Iron-sulfur</keyword>
<gene>
    <name evidence="10" type="ORF">DF286_14580</name>
</gene>
<evidence type="ECO:0000313" key="10">
    <source>
        <dbReference type="EMBL" id="PWG01345.1"/>
    </source>
</evidence>
<dbReference type="SMART" id="SM00987">
    <property type="entry name" value="UreE_C"/>
    <property type="match status" value="1"/>
</dbReference>
<proteinExistence type="predicted"/>
<dbReference type="GO" id="GO:0046872">
    <property type="term" value="F:metal ion binding"/>
    <property type="evidence" value="ECO:0007669"/>
    <property type="project" value="UniProtKB-KW"/>
</dbReference>
<dbReference type="GO" id="GO:0006281">
    <property type="term" value="P:DNA repair"/>
    <property type="evidence" value="ECO:0007669"/>
    <property type="project" value="UniProtKB-KW"/>
</dbReference>
<comment type="caution">
    <text evidence="10">The sequence shown here is derived from an EMBL/GenBank/DDBJ whole genome shotgun (WGS) entry which is preliminary data.</text>
</comment>
<evidence type="ECO:0000256" key="5">
    <source>
        <dbReference type="ARBA" id="ARBA00023004"/>
    </source>
</evidence>